<proteinExistence type="predicted"/>
<organism evidence="3 4">
    <name type="scientific">Streptomyces umbrinus</name>
    <dbReference type="NCBI Taxonomy" id="67370"/>
    <lineage>
        <taxon>Bacteria</taxon>
        <taxon>Bacillati</taxon>
        <taxon>Actinomycetota</taxon>
        <taxon>Actinomycetes</taxon>
        <taxon>Kitasatosporales</taxon>
        <taxon>Streptomycetaceae</taxon>
        <taxon>Streptomyces</taxon>
        <taxon>Streptomyces phaeochromogenes group</taxon>
    </lineage>
</organism>
<dbReference type="CDD" id="cd04697">
    <property type="entry name" value="NUDIX_Hydrolase"/>
    <property type="match status" value="1"/>
</dbReference>
<reference evidence="3 4" key="1">
    <citation type="submission" date="2023-07" db="EMBL/GenBank/DDBJ databases">
        <title>Comparative genomics of wheat-associated soil bacteria to identify genetic determinants of phenazine resistance.</title>
        <authorList>
            <person name="Mouncey N."/>
        </authorList>
    </citation>
    <scope>NUCLEOTIDE SEQUENCE [LARGE SCALE GENOMIC DNA]</scope>
    <source>
        <strain evidence="3 4">V2I4</strain>
    </source>
</reference>
<dbReference type="InterPro" id="IPR015797">
    <property type="entry name" value="NUDIX_hydrolase-like_dom_sf"/>
</dbReference>
<dbReference type="InterPro" id="IPR020084">
    <property type="entry name" value="NUDIX_hydrolase_CS"/>
</dbReference>
<protein>
    <submittedName>
        <fullName evidence="3">8-oxo-dGTP pyrophosphatase MutT (NUDIX family)</fullName>
    </submittedName>
</protein>
<evidence type="ECO:0000313" key="4">
    <source>
        <dbReference type="Proteomes" id="UP001230328"/>
    </source>
</evidence>
<dbReference type="PROSITE" id="PS51462">
    <property type="entry name" value="NUDIX"/>
    <property type="match status" value="1"/>
</dbReference>
<dbReference type="InterPro" id="IPR000086">
    <property type="entry name" value="NUDIX_hydrolase_dom"/>
</dbReference>
<comment type="caution">
    <text evidence="3">The sequence shown here is derived from an EMBL/GenBank/DDBJ whole genome shotgun (WGS) entry which is preliminary data.</text>
</comment>
<sequence>MTLTDEPVERVDERDRVLGIVDRGEAVRRGWLHRVATVVCRDNEGRILVHRRPEHVTRFPGRYNWLLGGGVEVGESYEAAATRELKEELGIRATVRFAFKYLCRGEISPYWMAVHEAVIDEAVVDGDVTPDPSEIAWHDWLPEVELRQRLWQWPFVSDSREAFMKYDALPGTLPPGLP</sequence>
<dbReference type="EMBL" id="JAUSZI010000002">
    <property type="protein sequence ID" value="MDQ1025202.1"/>
    <property type="molecule type" value="Genomic_DNA"/>
</dbReference>
<name>A0ABU0SNS8_9ACTN</name>
<dbReference type="Proteomes" id="UP001230328">
    <property type="component" value="Unassembled WGS sequence"/>
</dbReference>
<evidence type="ECO:0000256" key="1">
    <source>
        <dbReference type="ARBA" id="ARBA00022801"/>
    </source>
</evidence>
<keyword evidence="4" id="KW-1185">Reference proteome</keyword>
<dbReference type="Gene3D" id="3.90.79.10">
    <property type="entry name" value="Nucleoside Triphosphate Pyrophosphohydrolase"/>
    <property type="match status" value="1"/>
</dbReference>
<dbReference type="SUPFAM" id="SSF55811">
    <property type="entry name" value="Nudix"/>
    <property type="match status" value="1"/>
</dbReference>
<gene>
    <name evidence="3" type="ORF">QF035_002784</name>
</gene>
<keyword evidence="1" id="KW-0378">Hydrolase</keyword>
<dbReference type="RefSeq" id="WP_307520525.1">
    <property type="nucleotide sequence ID" value="NZ_JAUSZI010000002.1"/>
</dbReference>
<evidence type="ECO:0000259" key="2">
    <source>
        <dbReference type="PROSITE" id="PS51462"/>
    </source>
</evidence>
<accession>A0ABU0SNS8</accession>
<feature type="domain" description="Nudix hydrolase" evidence="2">
    <location>
        <begin position="31"/>
        <end position="163"/>
    </location>
</feature>
<dbReference type="PANTHER" id="PTHR10885">
    <property type="entry name" value="ISOPENTENYL-DIPHOSPHATE DELTA-ISOMERASE"/>
    <property type="match status" value="1"/>
</dbReference>
<dbReference type="Pfam" id="PF00293">
    <property type="entry name" value="NUDIX"/>
    <property type="match status" value="1"/>
</dbReference>
<evidence type="ECO:0000313" key="3">
    <source>
        <dbReference type="EMBL" id="MDQ1025202.1"/>
    </source>
</evidence>
<dbReference type="PANTHER" id="PTHR10885:SF0">
    <property type="entry name" value="ISOPENTENYL-DIPHOSPHATE DELTA-ISOMERASE"/>
    <property type="match status" value="1"/>
</dbReference>
<dbReference type="PROSITE" id="PS00893">
    <property type="entry name" value="NUDIX_BOX"/>
    <property type="match status" value="1"/>
</dbReference>